<keyword evidence="8" id="KW-1185">Reference proteome</keyword>
<evidence type="ECO:0000256" key="4">
    <source>
        <dbReference type="ARBA" id="ARBA00022837"/>
    </source>
</evidence>
<dbReference type="Proteomes" id="UP001597297">
    <property type="component" value="Unassembled WGS sequence"/>
</dbReference>
<dbReference type="InterPro" id="IPR000917">
    <property type="entry name" value="Sulfatase_N"/>
</dbReference>
<dbReference type="InterPro" id="IPR017850">
    <property type="entry name" value="Alkaline_phosphatase_core_sf"/>
</dbReference>
<comment type="caution">
    <text evidence="7">The sequence shown here is derived from an EMBL/GenBank/DDBJ whole genome shotgun (WGS) entry which is preliminary data.</text>
</comment>
<dbReference type="EMBL" id="JBHUJC010000001">
    <property type="protein sequence ID" value="MFD2275073.1"/>
    <property type="molecule type" value="Genomic_DNA"/>
</dbReference>
<dbReference type="PROSITE" id="PS00523">
    <property type="entry name" value="SULFATASE_1"/>
    <property type="match status" value="1"/>
</dbReference>
<dbReference type="PANTHER" id="PTHR42693">
    <property type="entry name" value="ARYLSULFATASE FAMILY MEMBER"/>
    <property type="match status" value="1"/>
</dbReference>
<comment type="similarity">
    <text evidence="1">Belongs to the sulfatase family.</text>
</comment>
<sequence length="506" mass="56615">MKVAIFTKIQALGTRVLAAIGLVSVIGTQSSFAESLAGSRPNILIIMPDDIGASGLKHLGAKTNYAEHIESLFEKGIRLTDFHVSPTCAPSRAAMLTGRHECYAGVTHTINLRDRMNPEQRLLTHVLKDAGYTTGIFGKWHLGDDDAYLPNARGFDEMYIHGAGGIGQNYAHSADFPNNDYNNPVLLHNDKVIRTEGYCTDLFFDQAIQWITQQHAAGKPFFCFIPTNVTHGPHIPPLKDDGTYYPREEILQNLDANVGKLLKELEAQSLMEDTLILYFADNGGPSFGRLRGSKTSPYQGGSRVPCAMYWKGKLEGGREVSATTAHLDLYTTFAQLVGKVDEPVPGGEAWDGRNMLPLLESADAKWSDRDLVTHKTRWDGSADENQYKNASIRHGDFQLVWNPKGEVELYDLKKDLQQKQNIAAQHPEIVSTLKTTYDGWWKDVRPYMINDELENVPAEHKPYHERYRKAFGEAAYKEAMEKMTWTGGKPFGDKKKKKSKARSAHD</sequence>
<keyword evidence="3" id="KW-0378">Hydrolase</keyword>
<accession>A0ABW5E1F5</accession>
<organism evidence="7 8">
    <name type="scientific">Rubritalea spongiae</name>
    <dbReference type="NCBI Taxonomy" id="430797"/>
    <lineage>
        <taxon>Bacteria</taxon>
        <taxon>Pseudomonadati</taxon>
        <taxon>Verrucomicrobiota</taxon>
        <taxon>Verrucomicrobiia</taxon>
        <taxon>Verrucomicrobiales</taxon>
        <taxon>Rubritaleaceae</taxon>
        <taxon>Rubritalea</taxon>
    </lineage>
</organism>
<feature type="region of interest" description="Disordered" evidence="5">
    <location>
        <begin position="486"/>
        <end position="506"/>
    </location>
</feature>
<keyword evidence="4" id="KW-0106">Calcium</keyword>
<feature type="compositionally biased region" description="Basic residues" evidence="5">
    <location>
        <begin position="494"/>
        <end position="506"/>
    </location>
</feature>
<reference evidence="8" key="1">
    <citation type="journal article" date="2019" name="Int. J. Syst. Evol. Microbiol.">
        <title>The Global Catalogue of Microorganisms (GCM) 10K type strain sequencing project: providing services to taxonomists for standard genome sequencing and annotation.</title>
        <authorList>
            <consortium name="The Broad Institute Genomics Platform"/>
            <consortium name="The Broad Institute Genome Sequencing Center for Infectious Disease"/>
            <person name="Wu L."/>
            <person name="Ma J."/>
        </authorList>
    </citation>
    <scope>NUCLEOTIDE SEQUENCE [LARGE SCALE GENOMIC DNA]</scope>
    <source>
        <strain evidence="8">JCM 16545</strain>
    </source>
</reference>
<feature type="domain" description="Sulfatase N-terminal" evidence="6">
    <location>
        <begin position="41"/>
        <end position="338"/>
    </location>
</feature>
<keyword evidence="2" id="KW-0479">Metal-binding</keyword>
<dbReference type="Gene3D" id="3.30.1120.10">
    <property type="match status" value="1"/>
</dbReference>
<gene>
    <name evidence="7" type="ORF">ACFSQZ_01200</name>
</gene>
<dbReference type="Gene3D" id="3.40.720.10">
    <property type="entry name" value="Alkaline Phosphatase, subunit A"/>
    <property type="match status" value="1"/>
</dbReference>
<evidence type="ECO:0000256" key="2">
    <source>
        <dbReference type="ARBA" id="ARBA00022723"/>
    </source>
</evidence>
<dbReference type="Pfam" id="PF00884">
    <property type="entry name" value="Sulfatase"/>
    <property type="match status" value="1"/>
</dbReference>
<dbReference type="SUPFAM" id="SSF53649">
    <property type="entry name" value="Alkaline phosphatase-like"/>
    <property type="match status" value="1"/>
</dbReference>
<evidence type="ECO:0000259" key="6">
    <source>
        <dbReference type="Pfam" id="PF00884"/>
    </source>
</evidence>
<evidence type="ECO:0000256" key="1">
    <source>
        <dbReference type="ARBA" id="ARBA00008779"/>
    </source>
</evidence>
<dbReference type="RefSeq" id="WP_377095899.1">
    <property type="nucleotide sequence ID" value="NZ_JBHSJM010000001.1"/>
</dbReference>
<evidence type="ECO:0000313" key="7">
    <source>
        <dbReference type="EMBL" id="MFD2275073.1"/>
    </source>
</evidence>
<dbReference type="InterPro" id="IPR050738">
    <property type="entry name" value="Sulfatase"/>
</dbReference>
<evidence type="ECO:0000256" key="5">
    <source>
        <dbReference type="SAM" id="MobiDB-lite"/>
    </source>
</evidence>
<name>A0ABW5E1F5_9BACT</name>
<proteinExistence type="inferred from homology"/>
<evidence type="ECO:0000256" key="3">
    <source>
        <dbReference type="ARBA" id="ARBA00022801"/>
    </source>
</evidence>
<dbReference type="InterPro" id="IPR024607">
    <property type="entry name" value="Sulfatase_CS"/>
</dbReference>
<dbReference type="PANTHER" id="PTHR42693:SF53">
    <property type="entry name" value="ENDO-4-O-SULFATASE"/>
    <property type="match status" value="1"/>
</dbReference>
<protein>
    <submittedName>
        <fullName evidence="7">Sulfatase-like hydrolase/transferase</fullName>
    </submittedName>
</protein>
<evidence type="ECO:0000313" key="8">
    <source>
        <dbReference type="Proteomes" id="UP001597297"/>
    </source>
</evidence>